<sequence length="157" mass="16547">MEPELNTGPSGDRGFSLIELLVVISILAILSVGATLTVAGRGSDRAASDRAWFEAQFHALQDLAVQGRTAKGLVVSPGGLRFAHMTGEGWQIGDPVRAWQGKVTLGALAPRPGPDMPQIVLLANGSTSAFDILFSGQGARSQRCRSDGWEGLTCEDD</sequence>
<dbReference type="NCBIfam" id="TIGR02532">
    <property type="entry name" value="IV_pilin_GFxxxE"/>
    <property type="match status" value="1"/>
</dbReference>
<dbReference type="KEGG" id="suam:BOO69_00660"/>
<keyword evidence="1" id="KW-1133">Transmembrane helix</keyword>
<keyword evidence="1" id="KW-0812">Transmembrane</keyword>
<feature type="transmembrane region" description="Helical" evidence="1">
    <location>
        <begin position="20"/>
        <end position="40"/>
    </location>
</feature>
<dbReference type="PROSITE" id="PS00409">
    <property type="entry name" value="PROKAR_NTER_METHYL"/>
    <property type="match status" value="1"/>
</dbReference>
<dbReference type="EMBL" id="CP018076">
    <property type="protein sequence ID" value="APE42083.1"/>
    <property type="molecule type" value="Genomic_DNA"/>
</dbReference>
<dbReference type="InterPro" id="IPR045584">
    <property type="entry name" value="Pilin-like"/>
</dbReference>
<accession>A0A1J0WCP1</accession>
<organism evidence="2 3">
    <name type="scientific">Sulfitobacter alexandrii</name>
    <dbReference type="NCBI Taxonomy" id="1917485"/>
    <lineage>
        <taxon>Bacteria</taxon>
        <taxon>Pseudomonadati</taxon>
        <taxon>Pseudomonadota</taxon>
        <taxon>Alphaproteobacteria</taxon>
        <taxon>Rhodobacterales</taxon>
        <taxon>Roseobacteraceae</taxon>
        <taxon>Sulfitobacter</taxon>
    </lineage>
</organism>
<proteinExistence type="predicted"/>
<gene>
    <name evidence="2" type="ORF">BOO69_00660</name>
</gene>
<reference evidence="2 3" key="1">
    <citation type="submission" date="2016-11" db="EMBL/GenBank/DDBJ databases">
        <title>Complete genome sequence of Sulfitobacter sp. AM1-D1, a toxic bacteria associated with marine dinoflagellate Alexandrium minutum in East China Sea.</title>
        <authorList>
            <person name="Yang Q."/>
            <person name="Zhang X."/>
            <person name="Tian X."/>
        </authorList>
    </citation>
    <scope>NUCLEOTIDE SEQUENCE [LARGE SCALE GENOMIC DNA]</scope>
    <source>
        <strain evidence="2 3">AM1-D1</strain>
    </source>
</reference>
<keyword evidence="1" id="KW-0472">Membrane</keyword>
<protein>
    <recommendedName>
        <fullName evidence="4">Type II secretion system protein GspH</fullName>
    </recommendedName>
</protein>
<name>A0A1J0WCP1_9RHOB</name>
<dbReference type="OrthoDB" id="7724270at2"/>
<evidence type="ECO:0000313" key="2">
    <source>
        <dbReference type="EMBL" id="APE42083.1"/>
    </source>
</evidence>
<evidence type="ECO:0000256" key="1">
    <source>
        <dbReference type="SAM" id="Phobius"/>
    </source>
</evidence>
<dbReference type="InterPro" id="IPR012902">
    <property type="entry name" value="N_methyl_site"/>
</dbReference>
<dbReference type="Proteomes" id="UP000181897">
    <property type="component" value="Chromosome"/>
</dbReference>
<dbReference type="Gene3D" id="3.55.40.10">
    <property type="entry name" value="minor pseudopilin epsh domain"/>
    <property type="match status" value="1"/>
</dbReference>
<keyword evidence="3" id="KW-1185">Reference proteome</keyword>
<dbReference type="RefSeq" id="WP_071969378.1">
    <property type="nucleotide sequence ID" value="NZ_CP018076.1"/>
</dbReference>
<dbReference type="Pfam" id="PF07963">
    <property type="entry name" value="N_methyl"/>
    <property type="match status" value="1"/>
</dbReference>
<dbReference type="AlphaFoldDB" id="A0A1J0WCP1"/>
<dbReference type="SUPFAM" id="SSF54523">
    <property type="entry name" value="Pili subunits"/>
    <property type="match status" value="1"/>
</dbReference>
<evidence type="ECO:0008006" key="4">
    <source>
        <dbReference type="Google" id="ProtNLM"/>
    </source>
</evidence>
<dbReference type="STRING" id="1917485.BOO69_00660"/>
<evidence type="ECO:0000313" key="3">
    <source>
        <dbReference type="Proteomes" id="UP000181897"/>
    </source>
</evidence>